<sequence>GMQNAKRNAWNDQITGQGEQTREAGTDVSWRNGASVQQRQAGSSRQAGKG</sequence>
<feature type="non-terminal residue" evidence="2">
    <location>
        <position position="1"/>
    </location>
</feature>
<reference evidence="2" key="1">
    <citation type="journal article" date="2020" name="Stud. Mycol.">
        <title>101 Dothideomycetes genomes: a test case for predicting lifestyles and emergence of pathogens.</title>
        <authorList>
            <person name="Haridas S."/>
            <person name="Albert R."/>
            <person name="Binder M."/>
            <person name="Bloem J."/>
            <person name="Labutti K."/>
            <person name="Salamov A."/>
            <person name="Andreopoulos B."/>
            <person name="Baker S."/>
            <person name="Barry K."/>
            <person name="Bills G."/>
            <person name="Bluhm B."/>
            <person name="Cannon C."/>
            <person name="Castanera R."/>
            <person name="Culley D."/>
            <person name="Daum C."/>
            <person name="Ezra D."/>
            <person name="Gonzalez J."/>
            <person name="Henrissat B."/>
            <person name="Kuo A."/>
            <person name="Liang C."/>
            <person name="Lipzen A."/>
            <person name="Lutzoni F."/>
            <person name="Magnuson J."/>
            <person name="Mondo S."/>
            <person name="Nolan M."/>
            <person name="Ohm R."/>
            <person name="Pangilinan J."/>
            <person name="Park H.-J."/>
            <person name="Ramirez L."/>
            <person name="Alfaro M."/>
            <person name="Sun H."/>
            <person name="Tritt A."/>
            <person name="Yoshinaga Y."/>
            <person name="Zwiers L.-H."/>
            <person name="Turgeon B."/>
            <person name="Goodwin S."/>
            <person name="Spatafora J."/>
            <person name="Crous P."/>
            <person name="Grigoriev I."/>
        </authorList>
    </citation>
    <scope>NUCLEOTIDE SEQUENCE</scope>
    <source>
        <strain evidence="2">CBS 110217</strain>
    </source>
</reference>
<feature type="non-terminal residue" evidence="2">
    <location>
        <position position="50"/>
    </location>
</feature>
<comment type="caution">
    <text evidence="2">The sequence shown here is derived from an EMBL/GenBank/DDBJ whole genome shotgun (WGS) entry which is preliminary data.</text>
</comment>
<keyword evidence="3" id="KW-1185">Reference proteome</keyword>
<accession>A0A9P4H566</accession>
<dbReference type="AlphaFoldDB" id="A0A9P4H566"/>
<dbReference type="Proteomes" id="UP000799777">
    <property type="component" value="Unassembled WGS sequence"/>
</dbReference>
<evidence type="ECO:0000313" key="2">
    <source>
        <dbReference type="EMBL" id="KAF2027429.1"/>
    </source>
</evidence>
<gene>
    <name evidence="2" type="ORF">EK21DRAFT_39358</name>
</gene>
<evidence type="ECO:0000313" key="3">
    <source>
        <dbReference type="Proteomes" id="UP000799777"/>
    </source>
</evidence>
<feature type="compositionally biased region" description="Polar residues" evidence="1">
    <location>
        <begin position="1"/>
        <end position="19"/>
    </location>
</feature>
<feature type="compositionally biased region" description="Polar residues" evidence="1">
    <location>
        <begin position="32"/>
        <end position="50"/>
    </location>
</feature>
<proteinExistence type="predicted"/>
<dbReference type="OrthoDB" id="10428965at2759"/>
<dbReference type="EMBL" id="ML978226">
    <property type="protein sequence ID" value="KAF2027429.1"/>
    <property type="molecule type" value="Genomic_DNA"/>
</dbReference>
<protein>
    <submittedName>
        <fullName evidence="2">Uncharacterized protein</fullName>
    </submittedName>
</protein>
<organism evidence="2 3">
    <name type="scientific">Setomelanomma holmii</name>
    <dbReference type="NCBI Taxonomy" id="210430"/>
    <lineage>
        <taxon>Eukaryota</taxon>
        <taxon>Fungi</taxon>
        <taxon>Dikarya</taxon>
        <taxon>Ascomycota</taxon>
        <taxon>Pezizomycotina</taxon>
        <taxon>Dothideomycetes</taxon>
        <taxon>Pleosporomycetidae</taxon>
        <taxon>Pleosporales</taxon>
        <taxon>Pleosporineae</taxon>
        <taxon>Phaeosphaeriaceae</taxon>
        <taxon>Setomelanomma</taxon>
    </lineage>
</organism>
<feature type="region of interest" description="Disordered" evidence="1">
    <location>
        <begin position="1"/>
        <end position="50"/>
    </location>
</feature>
<evidence type="ECO:0000256" key="1">
    <source>
        <dbReference type="SAM" id="MobiDB-lite"/>
    </source>
</evidence>
<name>A0A9P4H566_9PLEO</name>